<dbReference type="Pfam" id="PF00929">
    <property type="entry name" value="RNase_T"/>
    <property type="match status" value="1"/>
</dbReference>
<evidence type="ECO:0000313" key="6">
    <source>
        <dbReference type="EMBL" id="KAK7754435.1"/>
    </source>
</evidence>
<feature type="compositionally biased region" description="Basic residues" evidence="4">
    <location>
        <begin position="242"/>
        <end position="263"/>
    </location>
</feature>
<evidence type="ECO:0000256" key="4">
    <source>
        <dbReference type="SAM" id="MobiDB-lite"/>
    </source>
</evidence>
<evidence type="ECO:0000256" key="2">
    <source>
        <dbReference type="ARBA" id="ARBA00022801"/>
    </source>
</evidence>
<reference evidence="6 7" key="1">
    <citation type="submission" date="2024-02" db="EMBL/GenBank/DDBJ databases">
        <title>De novo assembly and annotation of 12 fungi associated with fruit tree decline syndrome in Ontario, Canada.</title>
        <authorList>
            <person name="Sulman M."/>
            <person name="Ellouze W."/>
            <person name="Ilyukhin E."/>
        </authorList>
    </citation>
    <scope>NUCLEOTIDE SEQUENCE [LARGE SCALE GENOMIC DNA]</scope>
    <source>
        <strain evidence="6 7">M11/M66-122</strain>
    </source>
</reference>
<keyword evidence="3" id="KW-0269">Exonuclease</keyword>
<keyword evidence="2" id="KW-0378">Hydrolase</keyword>
<dbReference type="GO" id="GO:0003676">
    <property type="term" value="F:nucleic acid binding"/>
    <property type="evidence" value="ECO:0007669"/>
    <property type="project" value="InterPro"/>
</dbReference>
<dbReference type="GO" id="GO:0004527">
    <property type="term" value="F:exonuclease activity"/>
    <property type="evidence" value="ECO:0007669"/>
    <property type="project" value="UniProtKB-KW"/>
</dbReference>
<sequence length="301" mass="32650">MKTTTKRKAVVFDCEMAGVAAANNSNSIGKPEEAISLCAIDLLTGETLIHSLIEPQQYRHITDWRTRITGITAAGMRDAAARGEALAGLGAAQAALMEHVDANTVLVGQSLQFDLAALGLGIMPDRISRVVDSAVLAAEAVFGSGEGGTNAGGQESSSSRNENKCTGFPRRWGLKALCREFLGLVIRRPVAGGSGGKTSHDSLEDALATRELVLWCLRNPVELEAWGSWTRAAFDRDMKKEKKEKKQRAKSLRKKQARERRGGRGAGAPGRTRRRSSSPEVERWEDVVDWDVWPKSPPDSD</sequence>
<feature type="region of interest" description="Disordered" evidence="4">
    <location>
        <begin position="237"/>
        <end position="301"/>
    </location>
</feature>
<dbReference type="AlphaFoldDB" id="A0AAN9UY68"/>
<proteinExistence type="predicted"/>
<dbReference type="SUPFAM" id="SSF53098">
    <property type="entry name" value="Ribonuclease H-like"/>
    <property type="match status" value="1"/>
</dbReference>
<feature type="domain" description="Exonuclease" evidence="5">
    <location>
        <begin position="8"/>
        <end position="222"/>
    </location>
</feature>
<protein>
    <recommendedName>
        <fullName evidence="5">Exonuclease domain-containing protein</fullName>
    </recommendedName>
</protein>
<dbReference type="InterPro" id="IPR013520">
    <property type="entry name" value="Ribonucl_H"/>
</dbReference>
<dbReference type="InterPro" id="IPR036397">
    <property type="entry name" value="RNaseH_sf"/>
</dbReference>
<accession>A0AAN9UY68</accession>
<evidence type="ECO:0000256" key="1">
    <source>
        <dbReference type="ARBA" id="ARBA00022722"/>
    </source>
</evidence>
<gene>
    <name evidence="6" type="ORF">SLS62_003455</name>
</gene>
<evidence type="ECO:0000313" key="7">
    <source>
        <dbReference type="Proteomes" id="UP001320420"/>
    </source>
</evidence>
<keyword evidence="1" id="KW-0540">Nuclease</keyword>
<organism evidence="6 7">
    <name type="scientific">Diatrype stigma</name>
    <dbReference type="NCBI Taxonomy" id="117547"/>
    <lineage>
        <taxon>Eukaryota</taxon>
        <taxon>Fungi</taxon>
        <taxon>Dikarya</taxon>
        <taxon>Ascomycota</taxon>
        <taxon>Pezizomycotina</taxon>
        <taxon>Sordariomycetes</taxon>
        <taxon>Xylariomycetidae</taxon>
        <taxon>Xylariales</taxon>
        <taxon>Diatrypaceae</taxon>
        <taxon>Diatrype</taxon>
    </lineage>
</organism>
<dbReference type="Proteomes" id="UP001320420">
    <property type="component" value="Unassembled WGS sequence"/>
</dbReference>
<dbReference type="GO" id="GO:0005634">
    <property type="term" value="C:nucleus"/>
    <property type="evidence" value="ECO:0007669"/>
    <property type="project" value="TreeGrafter"/>
</dbReference>
<dbReference type="GO" id="GO:0006364">
    <property type="term" value="P:rRNA processing"/>
    <property type="evidence" value="ECO:0007669"/>
    <property type="project" value="TreeGrafter"/>
</dbReference>
<dbReference type="Gene3D" id="3.30.420.10">
    <property type="entry name" value="Ribonuclease H-like superfamily/Ribonuclease H"/>
    <property type="match status" value="1"/>
</dbReference>
<dbReference type="InterPro" id="IPR047021">
    <property type="entry name" value="REXO1/3/4-like"/>
</dbReference>
<comment type="caution">
    <text evidence="6">The sequence shown here is derived from an EMBL/GenBank/DDBJ whole genome shotgun (WGS) entry which is preliminary data.</text>
</comment>
<dbReference type="PANTHER" id="PTHR12801:SF114">
    <property type="entry name" value="EXONUCLEASE, PUTATIVE (AFU_ORTHOLOGUE AFUA_7G00870)-RELATED"/>
    <property type="match status" value="1"/>
</dbReference>
<dbReference type="PANTHER" id="PTHR12801">
    <property type="entry name" value="RNA EXONUCLEASE REXO1 / RECO3 FAMILY MEMBER-RELATED"/>
    <property type="match status" value="1"/>
</dbReference>
<evidence type="ECO:0000259" key="5">
    <source>
        <dbReference type="SMART" id="SM00479"/>
    </source>
</evidence>
<dbReference type="GO" id="GO:0000027">
    <property type="term" value="P:ribosomal large subunit assembly"/>
    <property type="evidence" value="ECO:0007669"/>
    <property type="project" value="TreeGrafter"/>
</dbReference>
<name>A0AAN9UY68_9PEZI</name>
<keyword evidence="7" id="KW-1185">Reference proteome</keyword>
<dbReference type="SMART" id="SM00479">
    <property type="entry name" value="EXOIII"/>
    <property type="match status" value="1"/>
</dbReference>
<dbReference type="EMBL" id="JAKJXP020000020">
    <property type="protein sequence ID" value="KAK7754435.1"/>
    <property type="molecule type" value="Genomic_DNA"/>
</dbReference>
<evidence type="ECO:0000256" key="3">
    <source>
        <dbReference type="ARBA" id="ARBA00022839"/>
    </source>
</evidence>
<dbReference type="InterPro" id="IPR012337">
    <property type="entry name" value="RNaseH-like_sf"/>
</dbReference>